<evidence type="ECO:0000256" key="4">
    <source>
        <dbReference type="ARBA" id="ARBA00022729"/>
    </source>
</evidence>
<dbReference type="GO" id="GO:0005737">
    <property type="term" value="C:cytoplasm"/>
    <property type="evidence" value="ECO:0007669"/>
    <property type="project" value="TreeGrafter"/>
</dbReference>
<keyword evidence="6" id="KW-0106">Calcium</keyword>
<reference evidence="9 10" key="1">
    <citation type="submission" date="2017-10" db="EMBL/GenBank/DDBJ databases">
        <title>The draft genome sequence of Lewinella nigricans NBRC 102662.</title>
        <authorList>
            <person name="Wang K."/>
        </authorList>
    </citation>
    <scope>NUCLEOTIDE SEQUENCE [LARGE SCALE GENOMIC DNA]</scope>
    <source>
        <strain evidence="9 10">NBRC 102662</strain>
    </source>
</reference>
<comment type="cofactor">
    <cofactor evidence="1">
        <name>Ca(2+)</name>
        <dbReference type="ChEBI" id="CHEBI:29108"/>
    </cofactor>
</comment>
<dbReference type="GO" id="GO:0046872">
    <property type="term" value="F:metal ion binding"/>
    <property type="evidence" value="ECO:0007669"/>
    <property type="project" value="UniProtKB-KW"/>
</dbReference>
<feature type="chain" id="PRO_5013243136" evidence="7">
    <location>
        <begin position="25"/>
        <end position="478"/>
    </location>
</feature>
<dbReference type="PANTHER" id="PTHR45953:SF1">
    <property type="entry name" value="IDURONATE 2-SULFATASE"/>
    <property type="match status" value="1"/>
</dbReference>
<dbReference type="Pfam" id="PF00884">
    <property type="entry name" value="Sulfatase"/>
    <property type="match status" value="1"/>
</dbReference>
<dbReference type="InterPro" id="IPR017850">
    <property type="entry name" value="Alkaline_phosphatase_core_sf"/>
</dbReference>
<dbReference type="Gene3D" id="3.40.720.10">
    <property type="entry name" value="Alkaline Phosphatase, subunit A"/>
    <property type="match status" value="1"/>
</dbReference>
<evidence type="ECO:0000259" key="8">
    <source>
        <dbReference type="Pfam" id="PF00884"/>
    </source>
</evidence>
<evidence type="ECO:0000313" key="9">
    <source>
        <dbReference type="EMBL" id="PHN01304.1"/>
    </source>
</evidence>
<keyword evidence="3" id="KW-0479">Metal-binding</keyword>
<keyword evidence="10" id="KW-1185">Reference proteome</keyword>
<accession>A0A2D0MYF6</accession>
<dbReference type="PROSITE" id="PS51257">
    <property type="entry name" value="PROKAR_LIPOPROTEIN"/>
    <property type="match status" value="1"/>
</dbReference>
<dbReference type="PANTHER" id="PTHR45953">
    <property type="entry name" value="IDURONATE 2-SULFATASE"/>
    <property type="match status" value="1"/>
</dbReference>
<gene>
    <name evidence="9" type="ORF">CRP01_37730</name>
</gene>
<comment type="similarity">
    <text evidence="2">Belongs to the sulfatase family.</text>
</comment>
<dbReference type="InterPro" id="IPR035874">
    <property type="entry name" value="IDS"/>
</dbReference>
<comment type="caution">
    <text evidence="9">The sequence shown here is derived from an EMBL/GenBank/DDBJ whole genome shotgun (WGS) entry which is preliminary data.</text>
</comment>
<dbReference type="OrthoDB" id="9763552at2"/>
<evidence type="ECO:0000256" key="2">
    <source>
        <dbReference type="ARBA" id="ARBA00008779"/>
    </source>
</evidence>
<dbReference type="RefSeq" id="WP_099155277.1">
    <property type="nucleotide sequence ID" value="NZ_PDUD01000057.1"/>
</dbReference>
<proteinExistence type="inferred from homology"/>
<evidence type="ECO:0000313" key="10">
    <source>
        <dbReference type="Proteomes" id="UP000223913"/>
    </source>
</evidence>
<dbReference type="SUPFAM" id="SSF53649">
    <property type="entry name" value="Alkaline phosphatase-like"/>
    <property type="match status" value="1"/>
</dbReference>
<evidence type="ECO:0000256" key="1">
    <source>
        <dbReference type="ARBA" id="ARBA00001913"/>
    </source>
</evidence>
<protein>
    <submittedName>
        <fullName evidence="9">Iduronate sulfatase</fullName>
    </submittedName>
</protein>
<dbReference type="EMBL" id="PDUD01000057">
    <property type="protein sequence ID" value="PHN01304.1"/>
    <property type="molecule type" value="Genomic_DNA"/>
</dbReference>
<dbReference type="InterPro" id="IPR000917">
    <property type="entry name" value="Sulfatase_N"/>
</dbReference>
<feature type="domain" description="Sulfatase N-terminal" evidence="8">
    <location>
        <begin position="34"/>
        <end position="382"/>
    </location>
</feature>
<evidence type="ECO:0000256" key="7">
    <source>
        <dbReference type="SAM" id="SignalP"/>
    </source>
</evidence>
<dbReference type="GO" id="GO:0004423">
    <property type="term" value="F:iduronate-2-sulfatase activity"/>
    <property type="evidence" value="ECO:0007669"/>
    <property type="project" value="InterPro"/>
</dbReference>
<dbReference type="AlphaFoldDB" id="A0A2D0MYF6"/>
<keyword evidence="4 7" id="KW-0732">Signal</keyword>
<evidence type="ECO:0000256" key="5">
    <source>
        <dbReference type="ARBA" id="ARBA00022801"/>
    </source>
</evidence>
<evidence type="ECO:0000256" key="6">
    <source>
        <dbReference type="ARBA" id="ARBA00022837"/>
    </source>
</evidence>
<name>A0A2D0MYF6_FLAN2</name>
<evidence type="ECO:0000256" key="3">
    <source>
        <dbReference type="ARBA" id="ARBA00022723"/>
    </source>
</evidence>
<organism evidence="9 10">
    <name type="scientific">Flavilitoribacter nigricans (strain ATCC 23147 / DSM 23189 / NBRC 102662 / NCIMB 1420 / SS-2)</name>
    <name type="common">Lewinella nigricans</name>
    <dbReference type="NCBI Taxonomy" id="1122177"/>
    <lineage>
        <taxon>Bacteria</taxon>
        <taxon>Pseudomonadati</taxon>
        <taxon>Bacteroidota</taxon>
        <taxon>Saprospiria</taxon>
        <taxon>Saprospirales</taxon>
        <taxon>Lewinellaceae</taxon>
        <taxon>Flavilitoribacter</taxon>
    </lineage>
</organism>
<feature type="signal peptide" evidence="7">
    <location>
        <begin position="1"/>
        <end position="24"/>
    </location>
</feature>
<sequence>MKTIYSTLLTLAFLLGLISCQNQADEANTAAKPPNILFIAVDDLRPELNCYGQQQIISPNLDQLAAEGFLFERAYCNVPVCGASRASLLTGLRPKPDRFLNYNTYADKDAPDAISLPQHFRENGYRTFSYGKVFHHRDDKADSWTDAPWHPALDLGPGASWRDYQLPQNVALDKDGDDKRGPAYERAAVPDSAYFDGKIALRATRTLQTLAGQDQPFFMALGFMKPHLPFNAPAKYWDLYPEASISTTTVPDQPEAAPGQAYHNFGELRHYAGIPDEGPVADSTARKLVHGYYASVSYTDAMIGMVLDELKRLKLDENTIVVLWGDHGWSLGEHGLWCKHSTFNVAMQAPLFIKVPGRSGGKRIGALTEFVDIYPSLCDLSGLPRPGHLQGDSFVPLLDDPTAPGKEALYCRWIRADAVKTDQYLYTEWFDKDGKSIGRMLYDHLADPQETVNIAEKAEHADLVADLSARLRAQRSRP</sequence>
<dbReference type="Proteomes" id="UP000223913">
    <property type="component" value="Unassembled WGS sequence"/>
</dbReference>
<keyword evidence="5" id="KW-0378">Hydrolase</keyword>
<dbReference type="CDD" id="cd16030">
    <property type="entry name" value="iduronate-2-sulfatase"/>
    <property type="match status" value="1"/>
</dbReference>